<evidence type="ECO:0000256" key="1">
    <source>
        <dbReference type="SAM" id="MobiDB-lite"/>
    </source>
</evidence>
<feature type="region of interest" description="Disordered" evidence="1">
    <location>
        <begin position="728"/>
        <end position="833"/>
    </location>
</feature>
<protein>
    <submittedName>
        <fullName evidence="2">Uncharacterized protein</fullName>
    </submittedName>
</protein>
<feature type="compositionally biased region" description="Acidic residues" evidence="1">
    <location>
        <begin position="784"/>
        <end position="796"/>
    </location>
</feature>
<feature type="compositionally biased region" description="Basic and acidic residues" evidence="1">
    <location>
        <begin position="134"/>
        <end position="143"/>
    </location>
</feature>
<feature type="compositionally biased region" description="Basic and acidic residues" evidence="1">
    <location>
        <begin position="15"/>
        <end position="25"/>
    </location>
</feature>
<sequence>MPGPSSPKTKQKVQLAKEKQRRERPGSPILRPPHKDYRPADDCIIWKLSEYLTEREKRWWDEFIGKDKSFDQHRGPRGSHNGAMAWVRGKFCTEWWPEFYPQYPEVSNEDKIYYFTNRKIGGRIYSYLHNTTKRQNDETKDSSGKAGSSTKPKTTLSKPARLKKKVLPHDLWRRSNPEAYRARVDKYTTENGEPSFGRLRALSSDEFKELPAAERAKWEKKAKEELKKAREAVKLTDPNERAEFVKDYMKEFRIMLDDLEQRAGVKMCALILQETSEGKYRLTRELSDSIKDFGKSPALVSSMGAFQKWYQDTADTTVDNPIPLPTVYPDYANNCIPLLPDFAGITLDPARHLMRTYTNAVFCFQGAVGKVMWKEIKEDLKFWLDPALLPEEFDDPSHLALPVVLVWLDFFRQGQRQEADAPAAPQLWFRRVPAGLNPIDKSESQEVAREEGTYKGKKSVILVFDRPVTRCHHPDGMNYSEDSRRYADFLNSGSMEPDLDEIDLPEEWMGLPIPGTDTPELLIPGAVKGFILDLANRLPEAQAQLVTRLLQAADEHTAHFPATHPQGVYQEGERPPKLIPPSPDSDSWPISMWPHSDYFKHPSKAAPDGTVSQYELWQEHAAKVLVHEPSGTLYGGKNGVICVVRSLIQLLFTFSAVRGDFDPPEPMPEDYNAARFPVNEWPLLLKWINDWATAIESSTAILRKTSDERRQGLAALRSTIEDDELASHNLTPAFPSPSSPARAKSAGPAESSQAPASKKPIAKKPAVLKSSVPDRKGKGPALDSDGESEAGVESDDGDHSREINFEELDRTSQDEMSDEDPGDDIGGELDDEFQPGDLLGIRVKYNYDVNLPQQIVRGTGSIKLSSYPGYSPTDFVFGQFSNLPEHIPSRVTTPEGLAKLILAFKVEAKRMKDQYIKFGADNPKAPHDLRQQSLLASQKWAPAQFQPVFQWLLIVCDVWMRAQALAPLIFSQAAAIAYVLREGLQLHTIADRIIEEGVFTDPNLSCDSLKELIRDSKVWTVELQWVLECLLSWNTFSSRHYNEMEGSFIRDRPPNTLTETAALCQATLEFHDQAMEMRNTMCQNLGRLWKAQLKYYKDLEDDTLPGFHYSFGAPDIEGIDFTHLRSK</sequence>
<evidence type="ECO:0000313" key="2">
    <source>
        <dbReference type="EMBL" id="CAE6376205.1"/>
    </source>
</evidence>
<feature type="compositionally biased region" description="Basic and acidic residues" evidence="1">
    <location>
        <begin position="797"/>
        <end position="813"/>
    </location>
</feature>
<name>A0A8H2WIF1_9AGAM</name>
<evidence type="ECO:0000313" key="3">
    <source>
        <dbReference type="Proteomes" id="UP000663843"/>
    </source>
</evidence>
<organism evidence="2 3">
    <name type="scientific">Rhizoctonia solani</name>
    <dbReference type="NCBI Taxonomy" id="456999"/>
    <lineage>
        <taxon>Eukaryota</taxon>
        <taxon>Fungi</taxon>
        <taxon>Dikarya</taxon>
        <taxon>Basidiomycota</taxon>
        <taxon>Agaricomycotina</taxon>
        <taxon>Agaricomycetes</taxon>
        <taxon>Cantharellales</taxon>
        <taxon>Ceratobasidiaceae</taxon>
        <taxon>Rhizoctonia</taxon>
    </lineage>
</organism>
<feature type="compositionally biased region" description="Polar residues" evidence="1">
    <location>
        <begin position="145"/>
        <end position="157"/>
    </location>
</feature>
<dbReference type="AlphaFoldDB" id="A0A8H2WIF1"/>
<reference evidence="2" key="1">
    <citation type="submission" date="2021-01" db="EMBL/GenBank/DDBJ databases">
        <authorList>
            <person name="Kaushik A."/>
        </authorList>
    </citation>
    <scope>NUCLEOTIDE SEQUENCE</scope>
    <source>
        <strain evidence="2">AG2-2IIIB</strain>
    </source>
</reference>
<comment type="caution">
    <text evidence="2">The sequence shown here is derived from an EMBL/GenBank/DDBJ whole genome shotgun (WGS) entry which is preliminary data.</text>
</comment>
<dbReference type="EMBL" id="CAJMWT010001068">
    <property type="protein sequence ID" value="CAE6376205.1"/>
    <property type="molecule type" value="Genomic_DNA"/>
</dbReference>
<feature type="region of interest" description="Disordered" evidence="1">
    <location>
        <begin position="1"/>
        <end position="37"/>
    </location>
</feature>
<dbReference type="Proteomes" id="UP000663843">
    <property type="component" value="Unassembled WGS sequence"/>
</dbReference>
<gene>
    <name evidence="2" type="ORF">RDB_LOCUS21424</name>
</gene>
<feature type="compositionally biased region" description="Low complexity" evidence="1">
    <location>
        <begin position="739"/>
        <end position="765"/>
    </location>
</feature>
<proteinExistence type="predicted"/>
<accession>A0A8H2WIF1</accession>
<feature type="compositionally biased region" description="Acidic residues" evidence="1">
    <location>
        <begin position="815"/>
        <end position="833"/>
    </location>
</feature>
<feature type="region of interest" description="Disordered" evidence="1">
    <location>
        <begin position="131"/>
        <end position="160"/>
    </location>
</feature>